<dbReference type="Proteomes" id="UP000520876">
    <property type="component" value="Unassembled WGS sequence"/>
</dbReference>
<gene>
    <name evidence="1" type="ORF">HZU72_17765</name>
</gene>
<protein>
    <submittedName>
        <fullName evidence="1">Uncharacterized protein</fullName>
    </submittedName>
</protein>
<dbReference type="AlphaFoldDB" id="A0A7Z0NAF2"/>
<organism evidence="1 2">
    <name type="scientific">Vreelandella sedimenti</name>
    <dbReference type="NCBI Taxonomy" id="2729618"/>
    <lineage>
        <taxon>Bacteria</taxon>
        <taxon>Pseudomonadati</taxon>
        <taxon>Pseudomonadota</taxon>
        <taxon>Gammaproteobacteria</taxon>
        <taxon>Oceanospirillales</taxon>
        <taxon>Halomonadaceae</taxon>
        <taxon>Vreelandella</taxon>
    </lineage>
</organism>
<reference evidence="1 2" key="1">
    <citation type="submission" date="2020-07" db="EMBL/GenBank/DDBJ databases">
        <title>Halomonas sp. QX-2 draft genome sequence.</title>
        <authorList>
            <person name="Qiu X."/>
        </authorList>
    </citation>
    <scope>NUCLEOTIDE SEQUENCE [LARGE SCALE GENOMIC DNA]</scope>
    <source>
        <strain evidence="1 2">QX-2</strain>
    </source>
</reference>
<dbReference type="EMBL" id="JACCGK010000016">
    <property type="protein sequence ID" value="NYT74261.1"/>
    <property type="molecule type" value="Genomic_DNA"/>
</dbReference>
<evidence type="ECO:0000313" key="1">
    <source>
        <dbReference type="EMBL" id="NYT74261.1"/>
    </source>
</evidence>
<proteinExistence type="predicted"/>
<evidence type="ECO:0000313" key="2">
    <source>
        <dbReference type="Proteomes" id="UP000520876"/>
    </source>
</evidence>
<name>A0A7Z0NAF2_9GAMM</name>
<sequence length="115" mass="12721">MSFGFEIYGPGGQLWLSSNDLTVRTVGSFRLFGTSGNIYNAAINPNATYSLAFTYYYTGDIAYQVGPEYMDAVDNMPASGFLPPRITVTFYQGRAYWQSSYDLAGYAYLSIFSTG</sequence>
<keyword evidence="2" id="KW-1185">Reference proteome</keyword>
<comment type="caution">
    <text evidence="1">The sequence shown here is derived from an EMBL/GenBank/DDBJ whole genome shotgun (WGS) entry which is preliminary data.</text>
</comment>
<accession>A0A7Z0NAF2</accession>
<dbReference type="RefSeq" id="WP_180094510.1">
    <property type="nucleotide sequence ID" value="NZ_JACCGK010000016.1"/>
</dbReference>